<dbReference type="Proteomes" id="UP000277580">
    <property type="component" value="Unassembled WGS sequence"/>
</dbReference>
<protein>
    <submittedName>
        <fullName evidence="2">Uncharacterized protein</fullName>
    </submittedName>
</protein>
<organism evidence="2 3">
    <name type="scientific">Morchella conica CCBAS932</name>
    <dbReference type="NCBI Taxonomy" id="1392247"/>
    <lineage>
        <taxon>Eukaryota</taxon>
        <taxon>Fungi</taxon>
        <taxon>Dikarya</taxon>
        <taxon>Ascomycota</taxon>
        <taxon>Pezizomycotina</taxon>
        <taxon>Pezizomycetes</taxon>
        <taxon>Pezizales</taxon>
        <taxon>Morchellaceae</taxon>
        <taxon>Morchella</taxon>
    </lineage>
</organism>
<feature type="region of interest" description="Disordered" evidence="1">
    <location>
        <begin position="1"/>
        <end position="29"/>
    </location>
</feature>
<dbReference type="AlphaFoldDB" id="A0A3N4KX31"/>
<evidence type="ECO:0000256" key="1">
    <source>
        <dbReference type="SAM" id="MobiDB-lite"/>
    </source>
</evidence>
<accession>A0A3N4KX31</accession>
<sequence length="164" mass="19415">MTRLEFQPYESDNDDDNHDDNDKSWPRSSIMLSPFGPRLDSENHLSLKLYPQPRDRKYTIINISTSKMKQQKKIDKPDHALLLSSRANRPHLSYCDSRNPRHRHTFRLRNCNCTTGTATTSGRSRCFNSHRNSRWSDRNCSVSRYRGQARHRDWCRDDSLFTIN</sequence>
<gene>
    <name evidence="2" type="ORF">P167DRAFT_99069</name>
</gene>
<keyword evidence="3" id="KW-1185">Reference proteome</keyword>
<proteinExistence type="predicted"/>
<reference evidence="2 3" key="1">
    <citation type="journal article" date="2018" name="Nat. Ecol. Evol.">
        <title>Pezizomycetes genomes reveal the molecular basis of ectomycorrhizal truffle lifestyle.</title>
        <authorList>
            <person name="Murat C."/>
            <person name="Payen T."/>
            <person name="Noel B."/>
            <person name="Kuo A."/>
            <person name="Morin E."/>
            <person name="Chen J."/>
            <person name="Kohler A."/>
            <person name="Krizsan K."/>
            <person name="Balestrini R."/>
            <person name="Da Silva C."/>
            <person name="Montanini B."/>
            <person name="Hainaut M."/>
            <person name="Levati E."/>
            <person name="Barry K.W."/>
            <person name="Belfiori B."/>
            <person name="Cichocki N."/>
            <person name="Clum A."/>
            <person name="Dockter R.B."/>
            <person name="Fauchery L."/>
            <person name="Guy J."/>
            <person name="Iotti M."/>
            <person name="Le Tacon F."/>
            <person name="Lindquist E.A."/>
            <person name="Lipzen A."/>
            <person name="Malagnac F."/>
            <person name="Mello A."/>
            <person name="Molinier V."/>
            <person name="Miyauchi S."/>
            <person name="Poulain J."/>
            <person name="Riccioni C."/>
            <person name="Rubini A."/>
            <person name="Sitrit Y."/>
            <person name="Splivallo R."/>
            <person name="Traeger S."/>
            <person name="Wang M."/>
            <person name="Zifcakova L."/>
            <person name="Wipf D."/>
            <person name="Zambonelli A."/>
            <person name="Paolocci F."/>
            <person name="Nowrousian M."/>
            <person name="Ottonello S."/>
            <person name="Baldrian P."/>
            <person name="Spatafora J.W."/>
            <person name="Henrissat B."/>
            <person name="Nagy L.G."/>
            <person name="Aury J.M."/>
            <person name="Wincker P."/>
            <person name="Grigoriev I.V."/>
            <person name="Bonfante P."/>
            <person name="Martin F.M."/>
        </authorList>
    </citation>
    <scope>NUCLEOTIDE SEQUENCE [LARGE SCALE GENOMIC DNA]</scope>
    <source>
        <strain evidence="2 3">CCBAS932</strain>
    </source>
</reference>
<evidence type="ECO:0000313" key="2">
    <source>
        <dbReference type="EMBL" id="RPB13842.1"/>
    </source>
</evidence>
<evidence type="ECO:0000313" key="3">
    <source>
        <dbReference type="Proteomes" id="UP000277580"/>
    </source>
</evidence>
<dbReference type="EMBL" id="ML119121">
    <property type="protein sequence ID" value="RPB13842.1"/>
    <property type="molecule type" value="Genomic_DNA"/>
</dbReference>
<dbReference type="InParanoid" id="A0A3N4KX31"/>
<name>A0A3N4KX31_9PEZI</name>